<dbReference type="Proteomes" id="UP001556692">
    <property type="component" value="Unassembled WGS sequence"/>
</dbReference>
<accession>A0ABV3SEU4</accession>
<evidence type="ECO:0000313" key="2">
    <source>
        <dbReference type="Proteomes" id="UP001556692"/>
    </source>
</evidence>
<dbReference type="EMBL" id="JBDPGJ010000001">
    <property type="protein sequence ID" value="MEX0404574.1"/>
    <property type="molecule type" value="Genomic_DNA"/>
</dbReference>
<organism evidence="1 2">
    <name type="scientific">Aquibium pacificus</name>
    <dbReference type="NCBI Taxonomy" id="3153579"/>
    <lineage>
        <taxon>Bacteria</taxon>
        <taxon>Pseudomonadati</taxon>
        <taxon>Pseudomonadota</taxon>
        <taxon>Alphaproteobacteria</taxon>
        <taxon>Hyphomicrobiales</taxon>
        <taxon>Phyllobacteriaceae</taxon>
        <taxon>Aquibium</taxon>
    </lineage>
</organism>
<dbReference type="RefSeq" id="WP_367952457.1">
    <property type="nucleotide sequence ID" value="NZ_JBDPGJ010000001.1"/>
</dbReference>
<gene>
    <name evidence="1" type="ORF">ABGN05_02740</name>
</gene>
<reference evidence="1 2" key="1">
    <citation type="submission" date="2024-05" db="EMBL/GenBank/DDBJ databases">
        <authorList>
            <person name="Jiang F."/>
        </authorList>
    </citation>
    <scope>NUCLEOTIDE SEQUENCE [LARGE SCALE GENOMIC DNA]</scope>
    <source>
        <strain evidence="1 2">LZ166</strain>
    </source>
</reference>
<evidence type="ECO:0008006" key="3">
    <source>
        <dbReference type="Google" id="ProtNLM"/>
    </source>
</evidence>
<name>A0ABV3SEU4_9HYPH</name>
<sequence length="109" mass="11475">MKTILDEGVPRKIAGLLRNAGCTVDPFPNDWKGQTNGRLLRLVGSVEYSCLLTCDKNLAHQQNLVAAGSAVVVLLTHDLAALKEIIDLVAAAIGQAQIGTVGLVPSSRT</sequence>
<protein>
    <recommendedName>
        <fullName evidence="3">DUF5615 domain-containing protein</fullName>
    </recommendedName>
</protein>
<comment type="caution">
    <text evidence="1">The sequence shown here is derived from an EMBL/GenBank/DDBJ whole genome shotgun (WGS) entry which is preliminary data.</text>
</comment>
<evidence type="ECO:0000313" key="1">
    <source>
        <dbReference type="EMBL" id="MEX0404574.1"/>
    </source>
</evidence>
<proteinExistence type="predicted"/>
<keyword evidence="2" id="KW-1185">Reference proteome</keyword>